<name>A0A4S4KGC6_9APHY</name>
<dbReference type="EMBL" id="SGPJ01000178">
    <property type="protein sequence ID" value="THG97265.1"/>
    <property type="molecule type" value="Genomic_DNA"/>
</dbReference>
<comment type="caution">
    <text evidence="2">The sequence shown here is derived from an EMBL/GenBank/DDBJ whole genome shotgun (WGS) entry which is preliminary data.</text>
</comment>
<evidence type="ECO:0000256" key="1">
    <source>
        <dbReference type="SAM" id="MobiDB-lite"/>
    </source>
</evidence>
<evidence type="ECO:0000313" key="3">
    <source>
        <dbReference type="Proteomes" id="UP000309038"/>
    </source>
</evidence>
<feature type="region of interest" description="Disordered" evidence="1">
    <location>
        <begin position="25"/>
        <end position="119"/>
    </location>
</feature>
<dbReference type="Proteomes" id="UP000309038">
    <property type="component" value="Unassembled WGS sequence"/>
</dbReference>
<feature type="region of interest" description="Disordered" evidence="1">
    <location>
        <begin position="265"/>
        <end position="284"/>
    </location>
</feature>
<proteinExistence type="predicted"/>
<evidence type="ECO:0000313" key="2">
    <source>
        <dbReference type="EMBL" id="THG97265.1"/>
    </source>
</evidence>
<feature type="compositionally biased region" description="Low complexity" evidence="1">
    <location>
        <begin position="94"/>
        <end position="115"/>
    </location>
</feature>
<accession>A0A4S4KGC6</accession>
<dbReference type="AlphaFoldDB" id="A0A4S4KGC6"/>
<reference evidence="2 3" key="1">
    <citation type="submission" date="2019-02" db="EMBL/GenBank/DDBJ databases">
        <title>Genome sequencing of the rare red list fungi Phlebia centrifuga.</title>
        <authorList>
            <person name="Buettner E."/>
            <person name="Kellner H."/>
        </authorList>
    </citation>
    <scope>NUCLEOTIDE SEQUENCE [LARGE SCALE GENOMIC DNA]</scope>
    <source>
        <strain evidence="2 3">DSM 108282</strain>
    </source>
</reference>
<keyword evidence="3" id="KW-1185">Reference proteome</keyword>
<feature type="compositionally biased region" description="Low complexity" evidence="1">
    <location>
        <begin position="267"/>
        <end position="278"/>
    </location>
</feature>
<organism evidence="2 3">
    <name type="scientific">Hermanssonia centrifuga</name>
    <dbReference type="NCBI Taxonomy" id="98765"/>
    <lineage>
        <taxon>Eukaryota</taxon>
        <taxon>Fungi</taxon>
        <taxon>Dikarya</taxon>
        <taxon>Basidiomycota</taxon>
        <taxon>Agaricomycotina</taxon>
        <taxon>Agaricomycetes</taxon>
        <taxon>Polyporales</taxon>
        <taxon>Meruliaceae</taxon>
        <taxon>Hermanssonia</taxon>
    </lineage>
</organism>
<feature type="compositionally biased region" description="Low complexity" evidence="1">
    <location>
        <begin position="366"/>
        <end position="383"/>
    </location>
</feature>
<feature type="region of interest" description="Disordered" evidence="1">
    <location>
        <begin position="362"/>
        <end position="418"/>
    </location>
</feature>
<feature type="region of interest" description="Disordered" evidence="1">
    <location>
        <begin position="317"/>
        <end position="337"/>
    </location>
</feature>
<protein>
    <submittedName>
        <fullName evidence="2">Uncharacterized protein</fullName>
    </submittedName>
</protein>
<sequence length="476" mass="52032">MDITFDTTWCPNCARQILPKRIQVPIASPVSPAPPPSSPTSQPKTDAAAPNVARITRSKTGTIRARGGGLVHGTGRVKPNGTIKRPSPKDAQTSAKKPTAPAVSATTPTPSAPDTIPDYPIPRRYAALASIYDLPPCPPPPPLMRTDTSSSEESERYTNDYQSGVIMAARRITEALAPRPEPKKRPSWSTPSTQFNTALALQATRNQVVPGWTDGSDKWRASVYSFAAPSRGDDSAEEERMMRAYTYKGFVSTPLRSTGVYSTIGDPSTPTPSSSAPAYNPGPQMARARSEAEELYSKFDMSFSRRSESRMSLSHQMLSTSPTGSTRSLPTTVSSSYSRKREVPILKKGAEGKLLVPDVKMKRSDSGLSSCSSSWTGTSVSGTSRRRSPLSRQNSEASVMEEDVTVRSPIEQSASGQSWSYKDQTYPIMQLPPKREKRIERRMVDGVERDVVVEVMVVPERKRLFLFPGKESLPRC</sequence>
<gene>
    <name evidence="2" type="ORF">EW026_g4703</name>
</gene>